<evidence type="ECO:0000256" key="1">
    <source>
        <dbReference type="ARBA" id="ARBA00004123"/>
    </source>
</evidence>
<evidence type="ECO:0000256" key="8">
    <source>
        <dbReference type="ARBA" id="ARBA00023125"/>
    </source>
</evidence>
<dbReference type="Proteomes" id="UP000887013">
    <property type="component" value="Unassembled WGS sequence"/>
</dbReference>
<reference evidence="13" key="1">
    <citation type="submission" date="2020-08" db="EMBL/GenBank/DDBJ databases">
        <title>Multicomponent nature underlies the extraordinary mechanical properties of spider dragline silk.</title>
        <authorList>
            <person name="Kono N."/>
            <person name="Nakamura H."/>
            <person name="Mori M."/>
            <person name="Yoshida Y."/>
            <person name="Ohtoshi R."/>
            <person name="Malay A.D."/>
            <person name="Moran D.A.P."/>
            <person name="Tomita M."/>
            <person name="Numata K."/>
            <person name="Arakawa K."/>
        </authorList>
    </citation>
    <scope>NUCLEOTIDE SEQUENCE</scope>
</reference>
<keyword evidence="4" id="KW-0677">Repeat</keyword>
<comment type="similarity">
    <text evidence="2">Belongs to the krueppel C2H2-type zinc-finger protein family.</text>
</comment>
<evidence type="ECO:0000313" key="13">
    <source>
        <dbReference type="EMBL" id="GFT26974.1"/>
    </source>
</evidence>
<dbReference type="FunFam" id="3.30.160.60:FF:000385">
    <property type="entry name" value="Zinc finger protein 236 variant"/>
    <property type="match status" value="1"/>
</dbReference>
<evidence type="ECO:0000313" key="14">
    <source>
        <dbReference type="Proteomes" id="UP000887013"/>
    </source>
</evidence>
<feature type="domain" description="C2H2-type" evidence="12">
    <location>
        <begin position="164"/>
        <end position="192"/>
    </location>
</feature>
<keyword evidence="9" id="KW-0804">Transcription</keyword>
<sequence length="904" mass="102061">MDLAIASSISNDNLKLPTSEVTNAVAMLRTEGMSVLSSESATSVISDPSTPQFFNLPILQDGSLSGVDTQQSYILATSADGNTILVEASQLAMLSDQSIPLYDGSSLFQIASQTVIDPSLSFNKDADENLEVLEDTLENVTEKDRTCTLMENDEILPPDRGASYKCEICQMEFDVEKQLYRHIMKIHGDDKPNRCSQCDMSFNKKSNLLLHEAIHSKSDPTCPECHKKFARLASLKAHLIHHEVEENLVCAECGEEFSTQFKLDKHMQEHLNEQAMDQTFICRTCSKGFRKLCYLKEHMKIHSKLKASLHRRQYKRNIDRSAFSHKCYFCGKQFQKPSQLVRHNRIHTGERPFKCDICERAFNQKGALLIHKVKHTGERPYDCEFCPAAFAQKGNLRNHIRRVHTLMTVENTEGVHKCELCTCVFRKLGSLNAHMSRTHSVSSVAFIELSKNDEEIYSQDMTQVMNQLMEISKENTPEVNKDKIEKIAVENNVNADILQQALENSGLASSEQHSAGSRPYVMTVADSVTGVLRRHIMRNIGGVRCNDRPYMCPYCQKTFKTSMNCKKHMNTHRYELALGMASGVAVTVISDGNSNNQYPEKEISSGTNEVQTTLGEIVETGETLQDDENRHHITISDTFNLDPKTSTSTSVVLTQLPQHLSQDVFNTQTGEMEQAEIVTQTQEFDSSQNNLFSLTDSDFPGNHLTLQPDATSDDFVSANSPLPETIIQPDVSTVAQEVECALETTEKKNEKSKTSGNKKKNSRKTFTCLQCNKNFKKSSYLNQHILTHTGEKPFRCQLCGEMFTQAKSLTQHRNEKHVKEKFFKCSICTATFTAKRGLVRHMAIHDVNQPFHCAYCTDKFATKEQYKNHLKERHANVLQQEGEIPKYVKQLSGNLGSFVFSLPM</sequence>
<dbReference type="OrthoDB" id="6077919at2759"/>
<feature type="domain" description="C2H2-type" evidence="12">
    <location>
        <begin position="220"/>
        <end position="247"/>
    </location>
</feature>
<gene>
    <name evidence="13" type="primary">ZNF236</name>
    <name evidence="13" type="ORF">NPIL_649201</name>
</gene>
<dbReference type="AlphaFoldDB" id="A0A8X6NP65"/>
<keyword evidence="7" id="KW-0805">Transcription regulation</keyword>
<dbReference type="GO" id="GO:0003677">
    <property type="term" value="F:DNA binding"/>
    <property type="evidence" value="ECO:0007669"/>
    <property type="project" value="UniProtKB-KW"/>
</dbReference>
<dbReference type="SUPFAM" id="SSF57667">
    <property type="entry name" value="beta-beta-alpha zinc fingers"/>
    <property type="match status" value="8"/>
</dbReference>
<comment type="caution">
    <text evidence="13">The sequence shown here is derived from an EMBL/GenBank/DDBJ whole genome shotgun (WGS) entry which is preliminary data.</text>
</comment>
<dbReference type="PANTHER" id="PTHR24377">
    <property type="entry name" value="IP01015P-RELATED"/>
    <property type="match status" value="1"/>
</dbReference>
<dbReference type="FunFam" id="3.30.160.60:FF:002349">
    <property type="entry name" value="Zinc finger and BTB domain-containing 40"/>
    <property type="match status" value="1"/>
</dbReference>
<dbReference type="InterPro" id="IPR036236">
    <property type="entry name" value="Znf_C2H2_sf"/>
</dbReference>
<evidence type="ECO:0000256" key="3">
    <source>
        <dbReference type="ARBA" id="ARBA00022723"/>
    </source>
</evidence>
<evidence type="ECO:0000256" key="6">
    <source>
        <dbReference type="ARBA" id="ARBA00022833"/>
    </source>
</evidence>
<feature type="domain" description="C2H2-type" evidence="12">
    <location>
        <begin position="823"/>
        <end position="850"/>
    </location>
</feature>
<feature type="domain" description="C2H2-type" evidence="12">
    <location>
        <begin position="550"/>
        <end position="577"/>
    </location>
</feature>
<feature type="domain" description="C2H2-type" evidence="12">
    <location>
        <begin position="280"/>
        <end position="307"/>
    </location>
</feature>
<evidence type="ECO:0000256" key="5">
    <source>
        <dbReference type="ARBA" id="ARBA00022771"/>
    </source>
</evidence>
<keyword evidence="14" id="KW-1185">Reference proteome</keyword>
<dbReference type="GO" id="GO:0008270">
    <property type="term" value="F:zinc ion binding"/>
    <property type="evidence" value="ECO:0007669"/>
    <property type="project" value="UniProtKB-KW"/>
</dbReference>
<evidence type="ECO:0000256" key="4">
    <source>
        <dbReference type="ARBA" id="ARBA00022737"/>
    </source>
</evidence>
<feature type="domain" description="C2H2-type" evidence="12">
    <location>
        <begin position="353"/>
        <end position="380"/>
    </location>
</feature>
<dbReference type="InterPro" id="IPR050826">
    <property type="entry name" value="Krueppel_C2H2_ZnFinger"/>
</dbReference>
<evidence type="ECO:0000256" key="2">
    <source>
        <dbReference type="ARBA" id="ARBA00006991"/>
    </source>
</evidence>
<keyword evidence="3" id="KW-0479">Metal-binding</keyword>
<feature type="domain" description="C2H2-type" evidence="12">
    <location>
        <begin position="416"/>
        <end position="440"/>
    </location>
</feature>
<dbReference type="GO" id="GO:0005634">
    <property type="term" value="C:nucleus"/>
    <property type="evidence" value="ECO:0007669"/>
    <property type="project" value="UniProtKB-SubCell"/>
</dbReference>
<feature type="domain" description="C2H2-type" evidence="12">
    <location>
        <begin position="794"/>
        <end position="822"/>
    </location>
</feature>
<proteinExistence type="inferred from homology"/>
<dbReference type="FunFam" id="3.30.160.60:FF:000481">
    <property type="entry name" value="zinc finger protein 236"/>
    <property type="match status" value="1"/>
</dbReference>
<feature type="domain" description="C2H2-type" evidence="12">
    <location>
        <begin position="851"/>
        <end position="876"/>
    </location>
</feature>
<keyword evidence="6" id="KW-0862">Zinc</keyword>
<feature type="domain" description="C2H2-type" evidence="12">
    <location>
        <begin position="766"/>
        <end position="793"/>
    </location>
</feature>
<feature type="domain" description="C2H2-type" evidence="12">
    <location>
        <begin position="248"/>
        <end position="275"/>
    </location>
</feature>
<keyword evidence="10" id="KW-0539">Nucleus</keyword>
<dbReference type="InterPro" id="IPR013087">
    <property type="entry name" value="Znf_C2H2_type"/>
</dbReference>
<dbReference type="Gene3D" id="3.30.160.60">
    <property type="entry name" value="Classic Zinc Finger"/>
    <property type="match status" value="9"/>
</dbReference>
<dbReference type="GO" id="GO:0042802">
    <property type="term" value="F:identical protein binding"/>
    <property type="evidence" value="ECO:0007669"/>
    <property type="project" value="UniProtKB-ARBA"/>
</dbReference>
<keyword evidence="8" id="KW-0238">DNA-binding</keyword>
<feature type="domain" description="C2H2-type" evidence="12">
    <location>
        <begin position="193"/>
        <end position="220"/>
    </location>
</feature>
<dbReference type="FunFam" id="3.30.160.60:FF:000100">
    <property type="entry name" value="Zinc finger 45-like"/>
    <property type="match status" value="1"/>
</dbReference>
<protein>
    <submittedName>
        <fullName evidence="13">Zinc finger protein 236</fullName>
    </submittedName>
</protein>
<evidence type="ECO:0000256" key="7">
    <source>
        <dbReference type="ARBA" id="ARBA00023015"/>
    </source>
</evidence>
<organism evidence="13 14">
    <name type="scientific">Nephila pilipes</name>
    <name type="common">Giant wood spider</name>
    <name type="synonym">Nephila maculata</name>
    <dbReference type="NCBI Taxonomy" id="299642"/>
    <lineage>
        <taxon>Eukaryota</taxon>
        <taxon>Metazoa</taxon>
        <taxon>Ecdysozoa</taxon>
        <taxon>Arthropoda</taxon>
        <taxon>Chelicerata</taxon>
        <taxon>Arachnida</taxon>
        <taxon>Araneae</taxon>
        <taxon>Araneomorphae</taxon>
        <taxon>Entelegynae</taxon>
        <taxon>Araneoidea</taxon>
        <taxon>Nephilidae</taxon>
        <taxon>Nephila</taxon>
    </lineage>
</organism>
<name>A0A8X6NP65_NEPPI</name>
<dbReference type="FunFam" id="3.30.160.60:FF:000508">
    <property type="entry name" value="Myeloid zinc finger 1"/>
    <property type="match status" value="1"/>
</dbReference>
<evidence type="ECO:0000256" key="9">
    <source>
        <dbReference type="ARBA" id="ARBA00023163"/>
    </source>
</evidence>
<keyword evidence="5 11" id="KW-0863">Zinc-finger</keyword>
<dbReference type="PROSITE" id="PS50157">
    <property type="entry name" value="ZINC_FINGER_C2H2_2"/>
    <property type="match status" value="14"/>
</dbReference>
<feature type="domain" description="C2H2-type" evidence="12">
    <location>
        <begin position="325"/>
        <end position="352"/>
    </location>
</feature>
<dbReference type="FunFam" id="3.30.160.60:FF:001818">
    <property type="entry name" value="GDNF-inducible zinc finger protein 1 isoform X1"/>
    <property type="match status" value="1"/>
</dbReference>
<dbReference type="PROSITE" id="PS00028">
    <property type="entry name" value="ZINC_FINGER_C2H2_1"/>
    <property type="match status" value="14"/>
</dbReference>
<feature type="domain" description="C2H2-type" evidence="12">
    <location>
        <begin position="381"/>
        <end position="405"/>
    </location>
</feature>
<accession>A0A8X6NP65</accession>
<evidence type="ECO:0000259" key="12">
    <source>
        <dbReference type="PROSITE" id="PS50157"/>
    </source>
</evidence>
<evidence type="ECO:0000256" key="11">
    <source>
        <dbReference type="PROSITE-ProRule" id="PRU00042"/>
    </source>
</evidence>
<dbReference type="SMART" id="SM00355">
    <property type="entry name" value="ZnF_C2H2"/>
    <property type="match status" value="14"/>
</dbReference>
<dbReference type="Pfam" id="PF00096">
    <property type="entry name" value="zf-C2H2"/>
    <property type="match status" value="9"/>
</dbReference>
<evidence type="ECO:0000256" key="10">
    <source>
        <dbReference type="ARBA" id="ARBA00023242"/>
    </source>
</evidence>
<dbReference type="FunFam" id="3.30.160.60:FF:000145">
    <property type="entry name" value="Zinc finger protein 574"/>
    <property type="match status" value="1"/>
</dbReference>
<comment type="subcellular location">
    <subcellularLocation>
        <location evidence="1">Nucleus</location>
    </subcellularLocation>
</comment>
<dbReference type="EMBL" id="BMAW01060613">
    <property type="protein sequence ID" value="GFT26974.1"/>
    <property type="molecule type" value="Genomic_DNA"/>
</dbReference>